<protein>
    <submittedName>
        <fullName evidence="4">SDR family NAD(P)-dependent oxidoreductase</fullName>
    </submittedName>
</protein>
<evidence type="ECO:0000313" key="5">
    <source>
        <dbReference type="Proteomes" id="UP001601992"/>
    </source>
</evidence>
<dbReference type="InterPro" id="IPR002347">
    <property type="entry name" value="SDR_fam"/>
</dbReference>
<comment type="similarity">
    <text evidence="1 3">Belongs to the short-chain dehydrogenases/reductases (SDR) family.</text>
</comment>
<keyword evidence="2" id="KW-0560">Oxidoreductase</keyword>
<dbReference type="PRINTS" id="PR00081">
    <property type="entry name" value="GDHRDH"/>
</dbReference>
<dbReference type="PANTHER" id="PTHR43391">
    <property type="entry name" value="RETINOL DEHYDROGENASE-RELATED"/>
    <property type="match status" value="1"/>
</dbReference>
<evidence type="ECO:0000256" key="3">
    <source>
        <dbReference type="RuleBase" id="RU000363"/>
    </source>
</evidence>
<dbReference type="PRINTS" id="PR00080">
    <property type="entry name" value="SDRFAMILY"/>
</dbReference>
<name>A0ABW6SEQ9_9NOCA</name>
<dbReference type="Pfam" id="PF00106">
    <property type="entry name" value="adh_short"/>
    <property type="match status" value="1"/>
</dbReference>
<dbReference type="Proteomes" id="UP001601992">
    <property type="component" value="Unassembled WGS sequence"/>
</dbReference>
<accession>A0ABW6SEQ9</accession>
<evidence type="ECO:0000256" key="2">
    <source>
        <dbReference type="ARBA" id="ARBA00023002"/>
    </source>
</evidence>
<gene>
    <name evidence="4" type="ORF">ACFYXQ_44410</name>
</gene>
<sequence length="273" mass="28519">MAVGIPDLSGRTAVVTGGAAGIGYAIAASLIARGAAVTIADVEVDALEAAAAELGVPGIVADVSQVEDVRRLADAVLARHGRIDIAINNAGVAKVAPFTELTLADFRWVIDVNLWGVINGMNIFLPIIESTSSRGFIVNTASIAGLRTGRGLAAYGVSKFGVVALTETVSDELAERDSHVGVGVLVPAMVRSNIADSERNRPGAQPLTTTRRQPSGIMAAEVVGEIVADAVERGDLYIVTHPDSLESLRTRHRRIEDAFVEAAQRRVDGNGSH</sequence>
<keyword evidence="5" id="KW-1185">Reference proteome</keyword>
<dbReference type="PANTHER" id="PTHR43391:SF82">
    <property type="entry name" value="OXIDOREDUCTASE SADH-RELATED"/>
    <property type="match status" value="1"/>
</dbReference>
<dbReference type="RefSeq" id="WP_040822728.1">
    <property type="nucleotide sequence ID" value="NZ_JBIAQY010000031.1"/>
</dbReference>
<evidence type="ECO:0000313" key="4">
    <source>
        <dbReference type="EMBL" id="MFF3574813.1"/>
    </source>
</evidence>
<dbReference type="CDD" id="cd05233">
    <property type="entry name" value="SDR_c"/>
    <property type="match status" value="1"/>
</dbReference>
<dbReference type="InterPro" id="IPR020904">
    <property type="entry name" value="Sc_DH/Rdtase_CS"/>
</dbReference>
<dbReference type="Gene3D" id="3.40.50.720">
    <property type="entry name" value="NAD(P)-binding Rossmann-like Domain"/>
    <property type="match status" value="1"/>
</dbReference>
<dbReference type="SUPFAM" id="SSF51735">
    <property type="entry name" value="NAD(P)-binding Rossmann-fold domains"/>
    <property type="match status" value="1"/>
</dbReference>
<comment type="caution">
    <text evidence="4">The sequence shown here is derived from an EMBL/GenBank/DDBJ whole genome shotgun (WGS) entry which is preliminary data.</text>
</comment>
<evidence type="ECO:0000256" key="1">
    <source>
        <dbReference type="ARBA" id="ARBA00006484"/>
    </source>
</evidence>
<proteinExistence type="inferred from homology"/>
<dbReference type="PROSITE" id="PS00061">
    <property type="entry name" value="ADH_SHORT"/>
    <property type="match status" value="1"/>
</dbReference>
<reference evidence="4 5" key="1">
    <citation type="submission" date="2024-10" db="EMBL/GenBank/DDBJ databases">
        <title>The Natural Products Discovery Center: Release of the First 8490 Sequenced Strains for Exploring Actinobacteria Biosynthetic Diversity.</title>
        <authorList>
            <person name="Kalkreuter E."/>
            <person name="Kautsar S.A."/>
            <person name="Yang D."/>
            <person name="Bader C.D."/>
            <person name="Teijaro C.N."/>
            <person name="Fluegel L."/>
            <person name="Davis C.M."/>
            <person name="Simpson J.R."/>
            <person name="Lauterbach L."/>
            <person name="Steele A.D."/>
            <person name="Gui C."/>
            <person name="Meng S."/>
            <person name="Li G."/>
            <person name="Viehrig K."/>
            <person name="Ye F."/>
            <person name="Su P."/>
            <person name="Kiefer A.F."/>
            <person name="Nichols A."/>
            <person name="Cepeda A.J."/>
            <person name="Yan W."/>
            <person name="Fan B."/>
            <person name="Jiang Y."/>
            <person name="Adhikari A."/>
            <person name="Zheng C.-J."/>
            <person name="Schuster L."/>
            <person name="Cowan T.M."/>
            <person name="Smanski M.J."/>
            <person name="Chevrette M.G."/>
            <person name="De Carvalho L.P.S."/>
            <person name="Shen B."/>
        </authorList>
    </citation>
    <scope>NUCLEOTIDE SEQUENCE [LARGE SCALE GENOMIC DNA]</scope>
    <source>
        <strain evidence="4 5">NPDC002593</strain>
    </source>
</reference>
<dbReference type="EMBL" id="JBIAQY010000031">
    <property type="protein sequence ID" value="MFF3574813.1"/>
    <property type="molecule type" value="Genomic_DNA"/>
</dbReference>
<dbReference type="InterPro" id="IPR036291">
    <property type="entry name" value="NAD(P)-bd_dom_sf"/>
</dbReference>
<organism evidence="4 5">
    <name type="scientific">Nocardia jiangxiensis</name>
    <dbReference type="NCBI Taxonomy" id="282685"/>
    <lineage>
        <taxon>Bacteria</taxon>
        <taxon>Bacillati</taxon>
        <taxon>Actinomycetota</taxon>
        <taxon>Actinomycetes</taxon>
        <taxon>Mycobacteriales</taxon>
        <taxon>Nocardiaceae</taxon>
        <taxon>Nocardia</taxon>
    </lineage>
</organism>